<feature type="region of interest" description="Disordered" evidence="1">
    <location>
        <begin position="179"/>
        <end position="218"/>
    </location>
</feature>
<comment type="caution">
    <text evidence="2">The sequence shown here is derived from an EMBL/GenBank/DDBJ whole genome shotgun (WGS) entry which is preliminary data.</text>
</comment>
<proteinExistence type="predicted"/>
<reference evidence="2" key="1">
    <citation type="submission" date="2013-05" db="EMBL/GenBank/DDBJ databases">
        <authorList>
            <person name="Yim A.K.Y."/>
            <person name="Chan T.F."/>
            <person name="Ji K.M."/>
            <person name="Liu X.Y."/>
            <person name="Zhou J.W."/>
            <person name="Li R.Q."/>
            <person name="Yang K.Y."/>
            <person name="Li J."/>
            <person name="Li M."/>
            <person name="Law P.T.W."/>
            <person name="Wu Y.L."/>
            <person name="Cai Z.L."/>
            <person name="Qin H."/>
            <person name="Bao Y."/>
            <person name="Leung R.K.K."/>
            <person name="Ng P.K.S."/>
            <person name="Zou J."/>
            <person name="Zhong X.J."/>
            <person name="Ran P.X."/>
            <person name="Zhong N.S."/>
            <person name="Liu Z.G."/>
            <person name="Tsui S.K.W."/>
        </authorList>
    </citation>
    <scope>NUCLEOTIDE SEQUENCE</scope>
    <source>
        <strain evidence="2">Derf</strain>
        <tissue evidence="2">Whole organism</tissue>
    </source>
</reference>
<dbReference type="AlphaFoldDB" id="A0A922I083"/>
<gene>
    <name evidence="2" type="ORF">DERF_008580</name>
</gene>
<dbReference type="EMBL" id="ASGP02000003">
    <property type="protein sequence ID" value="KAH9517974.1"/>
    <property type="molecule type" value="Genomic_DNA"/>
</dbReference>
<reference evidence="2" key="2">
    <citation type="journal article" date="2022" name="Res Sq">
        <title>Comparative Genomics Reveals Insights into the Divergent Evolution of Astigmatic Mites and Household Pest Adaptations.</title>
        <authorList>
            <person name="Xiong Q."/>
            <person name="Wan A.T.-Y."/>
            <person name="Liu X.-Y."/>
            <person name="Fung C.S.-H."/>
            <person name="Xiao X."/>
            <person name="Malainual N."/>
            <person name="Hou J."/>
            <person name="Wang L."/>
            <person name="Wang M."/>
            <person name="Yang K."/>
            <person name="Cui Y."/>
            <person name="Leung E."/>
            <person name="Nong W."/>
            <person name="Shin S.-K."/>
            <person name="Au S."/>
            <person name="Jeong K.Y."/>
            <person name="Chew F.T."/>
            <person name="Hui J."/>
            <person name="Leung T.F."/>
            <person name="Tungtrongchitr A."/>
            <person name="Zhong N."/>
            <person name="Liu Z."/>
            <person name="Tsui S."/>
        </authorList>
    </citation>
    <scope>NUCLEOTIDE SEQUENCE</scope>
    <source>
        <strain evidence="2">Derf</strain>
        <tissue evidence="2">Whole organism</tissue>
    </source>
</reference>
<sequence>MELYMVCVLMAIALALVIIKGIQCVLSLMHPMPSEADIRWRQNPRLPLEQYKKQIKMANKTTKSVNNGANKEMNKTKEPKGKRLPRNIRLERLYAGSPASFESEFIDTSFSRRSDFDSNYNRSPPPRSVDDYVIHTHVHPHAHSQNQTLLEQISFAEDVDVDDDPIEAYVLQQHRKILKSSQNRSSTPIQQQQNLNINTRPLSQATSPSYSKSHATIV</sequence>
<keyword evidence="3" id="KW-1185">Reference proteome</keyword>
<name>A0A922I083_DERFA</name>
<evidence type="ECO:0000313" key="3">
    <source>
        <dbReference type="Proteomes" id="UP000790347"/>
    </source>
</evidence>
<organism evidence="2 3">
    <name type="scientific">Dermatophagoides farinae</name>
    <name type="common">American house dust mite</name>
    <dbReference type="NCBI Taxonomy" id="6954"/>
    <lineage>
        <taxon>Eukaryota</taxon>
        <taxon>Metazoa</taxon>
        <taxon>Ecdysozoa</taxon>
        <taxon>Arthropoda</taxon>
        <taxon>Chelicerata</taxon>
        <taxon>Arachnida</taxon>
        <taxon>Acari</taxon>
        <taxon>Acariformes</taxon>
        <taxon>Sarcoptiformes</taxon>
        <taxon>Astigmata</taxon>
        <taxon>Psoroptidia</taxon>
        <taxon>Analgoidea</taxon>
        <taxon>Pyroglyphidae</taxon>
        <taxon>Dermatophagoidinae</taxon>
        <taxon>Dermatophagoides</taxon>
    </lineage>
</organism>
<evidence type="ECO:0000256" key="1">
    <source>
        <dbReference type="SAM" id="MobiDB-lite"/>
    </source>
</evidence>
<accession>A0A922I083</accession>
<protein>
    <submittedName>
        <fullName evidence="2">Uncharacterized protein</fullName>
    </submittedName>
</protein>
<evidence type="ECO:0000313" key="2">
    <source>
        <dbReference type="EMBL" id="KAH9517974.1"/>
    </source>
</evidence>
<dbReference type="Proteomes" id="UP000790347">
    <property type="component" value="Unassembled WGS sequence"/>
</dbReference>